<evidence type="ECO:0000313" key="3">
    <source>
        <dbReference type="Proteomes" id="UP000799437"/>
    </source>
</evidence>
<evidence type="ECO:0000256" key="1">
    <source>
        <dbReference type="SAM" id="Phobius"/>
    </source>
</evidence>
<dbReference type="RefSeq" id="XP_033597208.1">
    <property type="nucleotide sequence ID" value="XM_033745753.1"/>
</dbReference>
<proteinExistence type="predicted"/>
<dbReference type="AlphaFoldDB" id="A0A6A6VZK6"/>
<sequence length="333" mass="36409">MKLPAPASTCKTSNQEEVNTKRWLCGISLWWALANGTEVMHVGVGLTRRVQAVADQLNQCAALSTSCVCLSFLDRLKQLLGLYHLVATSHLLHLIDQIFMLFREASQSSIFQSNALAPNDSLVGNSCASFRNNMRLIESTHVVLSTNLALAVSLTALSVYIVGIDMKLRESLRSRSYTLASDNDAVYKFEVLWCKLGPVAASSSSWSNAVIKSSTAKSASSHLVENALPMAMEPEYDHDEAIGSMRSTTLVWQESGTVTKQPRTADTQLAPPTVHITPVAARTGSLAILTQFEDAVKHFHALHRQTDALPDKKTIKKGQDLHRMIVGSRGTSF</sequence>
<dbReference type="Proteomes" id="UP000799437">
    <property type="component" value="Unassembled WGS sequence"/>
</dbReference>
<keyword evidence="1" id="KW-0812">Transmembrane</keyword>
<keyword evidence="3" id="KW-1185">Reference proteome</keyword>
<feature type="transmembrane region" description="Helical" evidence="1">
    <location>
        <begin position="142"/>
        <end position="163"/>
    </location>
</feature>
<protein>
    <submittedName>
        <fullName evidence="2">Uncharacterized protein</fullName>
    </submittedName>
</protein>
<dbReference type="GeneID" id="54486807"/>
<accession>A0A6A6VZK6</accession>
<evidence type="ECO:0000313" key="2">
    <source>
        <dbReference type="EMBL" id="KAF2754757.1"/>
    </source>
</evidence>
<keyword evidence="1" id="KW-1133">Transmembrane helix</keyword>
<dbReference type="EMBL" id="ML996579">
    <property type="protein sequence ID" value="KAF2754757.1"/>
    <property type="molecule type" value="Genomic_DNA"/>
</dbReference>
<name>A0A6A6VZK6_9PEZI</name>
<organism evidence="2 3">
    <name type="scientific">Pseudovirgaria hyperparasitica</name>
    <dbReference type="NCBI Taxonomy" id="470096"/>
    <lineage>
        <taxon>Eukaryota</taxon>
        <taxon>Fungi</taxon>
        <taxon>Dikarya</taxon>
        <taxon>Ascomycota</taxon>
        <taxon>Pezizomycotina</taxon>
        <taxon>Dothideomycetes</taxon>
        <taxon>Dothideomycetes incertae sedis</taxon>
        <taxon>Acrospermales</taxon>
        <taxon>Acrospermaceae</taxon>
        <taxon>Pseudovirgaria</taxon>
    </lineage>
</organism>
<gene>
    <name evidence="2" type="ORF">EJ05DRAFT_488909</name>
</gene>
<reference evidence="2" key="1">
    <citation type="journal article" date="2020" name="Stud. Mycol.">
        <title>101 Dothideomycetes genomes: a test case for predicting lifestyles and emergence of pathogens.</title>
        <authorList>
            <person name="Haridas S."/>
            <person name="Albert R."/>
            <person name="Binder M."/>
            <person name="Bloem J."/>
            <person name="Labutti K."/>
            <person name="Salamov A."/>
            <person name="Andreopoulos B."/>
            <person name="Baker S."/>
            <person name="Barry K."/>
            <person name="Bills G."/>
            <person name="Bluhm B."/>
            <person name="Cannon C."/>
            <person name="Castanera R."/>
            <person name="Culley D."/>
            <person name="Daum C."/>
            <person name="Ezra D."/>
            <person name="Gonzalez J."/>
            <person name="Henrissat B."/>
            <person name="Kuo A."/>
            <person name="Liang C."/>
            <person name="Lipzen A."/>
            <person name="Lutzoni F."/>
            <person name="Magnuson J."/>
            <person name="Mondo S."/>
            <person name="Nolan M."/>
            <person name="Ohm R."/>
            <person name="Pangilinan J."/>
            <person name="Park H.-J."/>
            <person name="Ramirez L."/>
            <person name="Alfaro M."/>
            <person name="Sun H."/>
            <person name="Tritt A."/>
            <person name="Yoshinaga Y."/>
            <person name="Zwiers L.-H."/>
            <person name="Turgeon B."/>
            <person name="Goodwin S."/>
            <person name="Spatafora J."/>
            <person name="Crous P."/>
            <person name="Grigoriev I."/>
        </authorList>
    </citation>
    <scope>NUCLEOTIDE SEQUENCE</scope>
    <source>
        <strain evidence="2">CBS 121739</strain>
    </source>
</reference>
<keyword evidence="1" id="KW-0472">Membrane</keyword>